<evidence type="ECO:0000313" key="2">
    <source>
        <dbReference type="EMBL" id="BFF93290.1"/>
    </source>
</evidence>
<sequence>MMSTIGAGAVRQYSCGVMSWLPRILWSSRRRIERVGHCMGAQKNDVWMLVTSSSFECATGGIAGLLKLAVISSSSRSRSHPTGRALSARRHSSFSNGLTRETIASSS</sequence>
<reference evidence="2 3" key="1">
    <citation type="submission" date="2024-02" db="EMBL/GenBank/DDBJ databases">
        <title>A chromosome-level genome assembly of Drosophila madeirensis, a fruit fly species endemic to Madeira island.</title>
        <authorList>
            <person name="Tomihara K."/>
            <person name="Llopart A."/>
            <person name="Yamamoto D."/>
        </authorList>
    </citation>
    <scope>NUCLEOTIDE SEQUENCE [LARGE SCALE GENOMIC DNA]</scope>
    <source>
        <strain evidence="2 3">RF1</strain>
    </source>
</reference>
<keyword evidence="3" id="KW-1185">Reference proteome</keyword>
<feature type="compositionally biased region" description="Polar residues" evidence="1">
    <location>
        <begin position="93"/>
        <end position="107"/>
    </location>
</feature>
<feature type="region of interest" description="Disordered" evidence="1">
    <location>
        <begin position="73"/>
        <end position="107"/>
    </location>
</feature>
<feature type="compositionally biased region" description="Basic residues" evidence="1">
    <location>
        <begin position="77"/>
        <end position="92"/>
    </location>
</feature>
<evidence type="ECO:0000256" key="1">
    <source>
        <dbReference type="SAM" id="MobiDB-lite"/>
    </source>
</evidence>
<proteinExistence type="predicted"/>
<gene>
    <name evidence="2" type="ORF">DMAD_11167</name>
</gene>
<organism evidence="2 3">
    <name type="scientific">Drosophila madeirensis</name>
    <name type="common">Fruit fly</name>
    <dbReference type="NCBI Taxonomy" id="30013"/>
    <lineage>
        <taxon>Eukaryota</taxon>
        <taxon>Metazoa</taxon>
        <taxon>Ecdysozoa</taxon>
        <taxon>Arthropoda</taxon>
        <taxon>Hexapoda</taxon>
        <taxon>Insecta</taxon>
        <taxon>Pterygota</taxon>
        <taxon>Neoptera</taxon>
        <taxon>Endopterygota</taxon>
        <taxon>Diptera</taxon>
        <taxon>Brachycera</taxon>
        <taxon>Muscomorpha</taxon>
        <taxon>Ephydroidea</taxon>
        <taxon>Drosophilidae</taxon>
        <taxon>Drosophila</taxon>
        <taxon>Sophophora</taxon>
    </lineage>
</organism>
<dbReference type="EMBL" id="AP029264">
    <property type="protein sequence ID" value="BFF93290.1"/>
    <property type="molecule type" value="Genomic_DNA"/>
</dbReference>
<protein>
    <submittedName>
        <fullName evidence="2">Uncharacterized protein</fullName>
    </submittedName>
</protein>
<evidence type="ECO:0000313" key="3">
    <source>
        <dbReference type="Proteomes" id="UP001500889"/>
    </source>
</evidence>
<dbReference type="Proteomes" id="UP001500889">
    <property type="component" value="Chromosome U"/>
</dbReference>
<name>A0AAU9FCA5_DROMD</name>
<accession>A0AAU9FCA5</accession>
<dbReference type="AlphaFoldDB" id="A0AAU9FCA5"/>